<feature type="region of interest" description="Disordered" evidence="1">
    <location>
        <begin position="1"/>
        <end position="38"/>
    </location>
</feature>
<organism evidence="2 3">
    <name type="scientific">Zea mays</name>
    <name type="common">Maize</name>
    <dbReference type="NCBI Taxonomy" id="4577"/>
    <lineage>
        <taxon>Eukaryota</taxon>
        <taxon>Viridiplantae</taxon>
        <taxon>Streptophyta</taxon>
        <taxon>Embryophyta</taxon>
        <taxon>Tracheophyta</taxon>
        <taxon>Spermatophyta</taxon>
        <taxon>Magnoliopsida</taxon>
        <taxon>Liliopsida</taxon>
        <taxon>Poales</taxon>
        <taxon>Poaceae</taxon>
        <taxon>PACMAD clade</taxon>
        <taxon>Panicoideae</taxon>
        <taxon>Andropogonodae</taxon>
        <taxon>Andropogoneae</taxon>
        <taxon>Tripsacinae</taxon>
        <taxon>Zea</taxon>
    </lineage>
</organism>
<feature type="compositionally biased region" description="Basic residues" evidence="1">
    <location>
        <begin position="68"/>
        <end position="79"/>
    </location>
</feature>
<gene>
    <name evidence="2" type="primary">LOC103653187</name>
</gene>
<evidence type="ECO:0000256" key="1">
    <source>
        <dbReference type="SAM" id="MobiDB-lite"/>
    </source>
</evidence>
<reference evidence="2" key="3">
    <citation type="submission" date="2021-05" db="UniProtKB">
        <authorList>
            <consortium name="EnsemblPlants"/>
        </authorList>
    </citation>
    <scope>IDENTIFICATION</scope>
    <source>
        <strain evidence="2">cv. B73</strain>
    </source>
</reference>
<feature type="compositionally biased region" description="Basic residues" evidence="1">
    <location>
        <begin position="107"/>
        <end position="126"/>
    </location>
</feature>
<reference evidence="2" key="2">
    <citation type="submission" date="2019-07" db="EMBL/GenBank/DDBJ databases">
        <authorList>
            <person name="Seetharam A."/>
            <person name="Woodhouse M."/>
            <person name="Cannon E."/>
        </authorList>
    </citation>
    <scope>NUCLEOTIDE SEQUENCE [LARGE SCALE GENOMIC DNA]</scope>
    <source>
        <strain evidence="2">cv. B73</strain>
    </source>
</reference>
<evidence type="ECO:0000313" key="2">
    <source>
        <dbReference type="EnsemblPlants" id="Zm00001eb174860_P001"/>
    </source>
</evidence>
<feature type="compositionally biased region" description="Basic and acidic residues" evidence="1">
    <location>
        <begin position="247"/>
        <end position="264"/>
    </location>
</feature>
<proteinExistence type="predicted"/>
<keyword evidence="3" id="KW-1185">Reference proteome</keyword>
<dbReference type="InParanoid" id="A0A804NP01"/>
<feature type="region of interest" description="Disordered" evidence="1">
    <location>
        <begin position="68"/>
        <end position="153"/>
    </location>
</feature>
<feature type="compositionally biased region" description="Polar residues" evidence="1">
    <location>
        <begin position="9"/>
        <end position="19"/>
    </location>
</feature>
<dbReference type="EnsemblPlants" id="Zm00001eb174860_T001">
    <property type="protein sequence ID" value="Zm00001eb174860_P001"/>
    <property type="gene ID" value="Zm00001eb174860"/>
</dbReference>
<dbReference type="Proteomes" id="UP000007305">
    <property type="component" value="Chromosome 4"/>
</dbReference>
<sequence>MAPFYLAPQPNTTLASSNSPRHRETLSSAERTYSAASSEVADIDDDDRTGYTFTTSAGFLIELRRPIRMNKKKRRRRRQQQGGRPVLVTFYVTQPRDRGGSTASSSSHHHHHNRQERHDDHHRRSHGGSGGRPGMQRRRRNDGKAQSGDRRADLLEYSRQLRALARQTASATTPVSSIPPPPPPRCRDTDTIMAAVGVHSEEQQGAPAVNHRLGRAMSQQQQVRPRCFGGDGWSWKKVLVLVLPSHSESRRPRRSNRDDSEKNVKINQTGRAAASSLLVGKLTQVCKGRRDRSGLLKPLMSLFQKRPR</sequence>
<feature type="compositionally biased region" description="Polar residues" evidence="1">
    <location>
        <begin position="167"/>
        <end position="176"/>
    </location>
</feature>
<dbReference type="AlphaFoldDB" id="A0A804NP01"/>
<feature type="compositionally biased region" description="Polar residues" evidence="1">
    <location>
        <begin position="26"/>
        <end position="37"/>
    </location>
</feature>
<protein>
    <submittedName>
        <fullName evidence="2">Uncharacterized protein</fullName>
    </submittedName>
</protein>
<feature type="region of interest" description="Disordered" evidence="1">
    <location>
        <begin position="245"/>
        <end position="270"/>
    </location>
</feature>
<name>A0A804NP01_MAIZE</name>
<feature type="region of interest" description="Disordered" evidence="1">
    <location>
        <begin position="165"/>
        <end position="186"/>
    </location>
</feature>
<evidence type="ECO:0000313" key="3">
    <source>
        <dbReference type="Proteomes" id="UP000007305"/>
    </source>
</evidence>
<reference evidence="3" key="1">
    <citation type="journal article" date="2009" name="Science">
        <title>The B73 maize genome: complexity, diversity, and dynamics.</title>
        <authorList>
            <person name="Schnable P.S."/>
            <person name="Ware D."/>
            <person name="Fulton R.S."/>
            <person name="Stein J.C."/>
            <person name="Wei F."/>
            <person name="Pasternak S."/>
            <person name="Liang C."/>
            <person name="Zhang J."/>
            <person name="Fulton L."/>
            <person name="Graves T.A."/>
            <person name="Minx P."/>
            <person name="Reily A.D."/>
            <person name="Courtney L."/>
            <person name="Kruchowski S.S."/>
            <person name="Tomlinson C."/>
            <person name="Strong C."/>
            <person name="Delehaunty K."/>
            <person name="Fronick C."/>
            <person name="Courtney B."/>
            <person name="Rock S.M."/>
            <person name="Belter E."/>
            <person name="Du F."/>
            <person name="Kim K."/>
            <person name="Abbott R.M."/>
            <person name="Cotton M."/>
            <person name="Levy A."/>
            <person name="Marchetto P."/>
            <person name="Ochoa K."/>
            <person name="Jackson S.M."/>
            <person name="Gillam B."/>
            <person name="Chen W."/>
            <person name="Yan L."/>
            <person name="Higginbotham J."/>
            <person name="Cardenas M."/>
            <person name="Waligorski J."/>
            <person name="Applebaum E."/>
            <person name="Phelps L."/>
            <person name="Falcone J."/>
            <person name="Kanchi K."/>
            <person name="Thane T."/>
            <person name="Scimone A."/>
            <person name="Thane N."/>
            <person name="Henke J."/>
            <person name="Wang T."/>
            <person name="Ruppert J."/>
            <person name="Shah N."/>
            <person name="Rotter K."/>
            <person name="Hodges J."/>
            <person name="Ingenthron E."/>
            <person name="Cordes M."/>
            <person name="Kohlberg S."/>
            <person name="Sgro J."/>
            <person name="Delgado B."/>
            <person name="Mead K."/>
            <person name="Chinwalla A."/>
            <person name="Leonard S."/>
            <person name="Crouse K."/>
            <person name="Collura K."/>
            <person name="Kudrna D."/>
            <person name="Currie J."/>
            <person name="He R."/>
            <person name="Angelova A."/>
            <person name="Rajasekar S."/>
            <person name="Mueller T."/>
            <person name="Lomeli R."/>
            <person name="Scara G."/>
            <person name="Ko A."/>
            <person name="Delaney K."/>
            <person name="Wissotski M."/>
            <person name="Lopez G."/>
            <person name="Campos D."/>
            <person name="Braidotti M."/>
            <person name="Ashley E."/>
            <person name="Golser W."/>
            <person name="Kim H."/>
            <person name="Lee S."/>
            <person name="Lin J."/>
            <person name="Dujmic Z."/>
            <person name="Kim W."/>
            <person name="Talag J."/>
            <person name="Zuccolo A."/>
            <person name="Fan C."/>
            <person name="Sebastian A."/>
            <person name="Kramer M."/>
            <person name="Spiegel L."/>
            <person name="Nascimento L."/>
            <person name="Zutavern T."/>
            <person name="Miller B."/>
            <person name="Ambroise C."/>
            <person name="Muller S."/>
            <person name="Spooner W."/>
            <person name="Narechania A."/>
            <person name="Ren L."/>
            <person name="Wei S."/>
            <person name="Kumari S."/>
            <person name="Faga B."/>
            <person name="Levy M.J."/>
            <person name="McMahan L."/>
            <person name="Van Buren P."/>
            <person name="Vaughn M.W."/>
            <person name="Ying K."/>
            <person name="Yeh C.-T."/>
            <person name="Emrich S.J."/>
            <person name="Jia Y."/>
            <person name="Kalyanaraman A."/>
            <person name="Hsia A.-P."/>
            <person name="Barbazuk W.B."/>
            <person name="Baucom R.S."/>
            <person name="Brutnell T.P."/>
            <person name="Carpita N.C."/>
            <person name="Chaparro C."/>
            <person name="Chia J.-M."/>
            <person name="Deragon J.-M."/>
            <person name="Estill J.C."/>
            <person name="Fu Y."/>
            <person name="Jeddeloh J.A."/>
            <person name="Han Y."/>
            <person name="Lee H."/>
            <person name="Li P."/>
            <person name="Lisch D.R."/>
            <person name="Liu S."/>
            <person name="Liu Z."/>
            <person name="Nagel D.H."/>
            <person name="McCann M.C."/>
            <person name="SanMiguel P."/>
            <person name="Myers A.M."/>
            <person name="Nettleton D."/>
            <person name="Nguyen J."/>
            <person name="Penning B.W."/>
            <person name="Ponnala L."/>
            <person name="Schneider K.L."/>
            <person name="Schwartz D.C."/>
            <person name="Sharma A."/>
            <person name="Soderlund C."/>
            <person name="Springer N.M."/>
            <person name="Sun Q."/>
            <person name="Wang H."/>
            <person name="Waterman M."/>
            <person name="Westerman R."/>
            <person name="Wolfgruber T.K."/>
            <person name="Yang L."/>
            <person name="Yu Y."/>
            <person name="Zhang L."/>
            <person name="Zhou S."/>
            <person name="Zhu Q."/>
            <person name="Bennetzen J.L."/>
            <person name="Dawe R.K."/>
            <person name="Jiang J."/>
            <person name="Jiang N."/>
            <person name="Presting G.G."/>
            <person name="Wessler S.R."/>
            <person name="Aluru S."/>
            <person name="Martienssen R.A."/>
            <person name="Clifton S.W."/>
            <person name="McCombie W.R."/>
            <person name="Wing R.A."/>
            <person name="Wilson R.K."/>
        </authorList>
    </citation>
    <scope>NUCLEOTIDE SEQUENCE [LARGE SCALE GENOMIC DNA]</scope>
    <source>
        <strain evidence="3">cv. B73</strain>
    </source>
</reference>
<dbReference type="Gramene" id="Zm00001eb174860_T001">
    <property type="protein sequence ID" value="Zm00001eb174860_P001"/>
    <property type="gene ID" value="Zm00001eb174860"/>
</dbReference>
<accession>A0A804NP01</accession>